<evidence type="ECO:0000313" key="2">
    <source>
        <dbReference type="Proteomes" id="UP000011866"/>
    </source>
</evidence>
<dbReference type="Gene3D" id="1.10.260.40">
    <property type="entry name" value="lambda repressor-like DNA-binding domains"/>
    <property type="match status" value="1"/>
</dbReference>
<dbReference type="Proteomes" id="UP000011866">
    <property type="component" value="Chromosome"/>
</dbReference>
<dbReference type="HOGENOM" id="CLU_139664_1_1_6"/>
<accession>M5E2A0</accession>
<dbReference type="InterPro" id="IPR010982">
    <property type="entry name" value="Lambda_DNA-bd_dom_sf"/>
</dbReference>
<evidence type="ECO:0008006" key="3">
    <source>
        <dbReference type="Google" id="ProtNLM"/>
    </source>
</evidence>
<evidence type="ECO:0000313" key="1">
    <source>
        <dbReference type="EMBL" id="CCU71709.1"/>
    </source>
</evidence>
<dbReference type="AlphaFoldDB" id="M5E2A0"/>
<dbReference type="EMBL" id="HF680312">
    <property type="protein sequence ID" value="CCU71709.1"/>
    <property type="molecule type" value="Genomic_DNA"/>
</dbReference>
<keyword evidence="2" id="KW-1185">Reference proteome</keyword>
<organism evidence="1 2">
    <name type="scientific">Thalassolituus oleivorans MIL-1</name>
    <dbReference type="NCBI Taxonomy" id="1298593"/>
    <lineage>
        <taxon>Bacteria</taxon>
        <taxon>Pseudomonadati</taxon>
        <taxon>Pseudomonadota</taxon>
        <taxon>Gammaproteobacteria</taxon>
        <taxon>Oceanospirillales</taxon>
        <taxon>Oceanospirillaceae</taxon>
        <taxon>Thalassolituus</taxon>
    </lineage>
</organism>
<gene>
    <name evidence="1" type="ORF">TOL_1281</name>
</gene>
<dbReference type="KEGG" id="tol:TOL_1281"/>
<name>M5E2A0_9GAMM</name>
<dbReference type="eggNOG" id="ENOG5032DP3">
    <property type="taxonomic scope" value="Bacteria"/>
</dbReference>
<protein>
    <recommendedName>
        <fullName evidence="3">DNA-binding protein</fullName>
    </recommendedName>
</protein>
<dbReference type="GO" id="GO:0003677">
    <property type="term" value="F:DNA binding"/>
    <property type="evidence" value="ECO:0007669"/>
    <property type="project" value="InterPro"/>
</dbReference>
<sequence>MDAIERIDLLARIEGLSRPELARKCGLKEDRIKNVMTRRAKLYQDDMEALFAVWPEYAHWLATGLELAEAGQISPMTKKLMKS</sequence>
<reference evidence="1 2" key="1">
    <citation type="journal article" date="2013" name="Genome Announc.">
        <title>Genome Sequence of Thalassolituus oleivorans MIL-1 (DSM 14913T).</title>
        <authorList>
            <person name="Golyshin P.N."/>
            <person name="Werner J."/>
            <person name="Chernikova T.N."/>
            <person name="Tran H."/>
            <person name="Ferrer M."/>
            <person name="Yakimov M.M."/>
            <person name="Teeling H."/>
            <person name="Golyshina O.V."/>
        </authorList>
    </citation>
    <scope>NUCLEOTIDE SEQUENCE [LARGE SCALE GENOMIC DNA]</scope>
    <source>
        <strain evidence="1 2">MIL-1</strain>
    </source>
</reference>
<proteinExistence type="predicted"/>